<comment type="caution">
    <text evidence="14">Was originally thought to be a dihydrodipicolinate reductase (DHDPR), catalyzing the conversion of dihydrodipicolinate to tetrahydrodipicolinate. However, it was shown in E.coli that the substrate of the enzymatic reaction is not dihydrodipicolinate (DHDP) but in fact (2S,4S)-4-hydroxy-2,3,4,5-tetrahydrodipicolinic acid (HTPA), the product released by the DapA-catalyzed reaction.</text>
</comment>
<dbReference type="PATRIC" id="fig|1454004.3.peg.854"/>
<evidence type="ECO:0000256" key="5">
    <source>
        <dbReference type="ARBA" id="ARBA00022857"/>
    </source>
</evidence>
<dbReference type="STRING" id="1454004.AW11_00824"/>
<dbReference type="InterPro" id="IPR000846">
    <property type="entry name" value="DapB_N"/>
</dbReference>
<feature type="active site" description="Proton donor" evidence="14">
    <location>
        <position position="160"/>
    </location>
</feature>
<feature type="binding site" evidence="14">
    <location>
        <begin position="99"/>
        <end position="101"/>
    </location>
    <ligand>
        <name>NAD(+)</name>
        <dbReference type="ChEBI" id="CHEBI:57540"/>
    </ligand>
</feature>
<evidence type="ECO:0000256" key="1">
    <source>
        <dbReference type="ARBA" id="ARBA00004496"/>
    </source>
</evidence>
<dbReference type="FunFam" id="3.30.360.10:FF:000004">
    <property type="entry name" value="4-hydroxy-tetrahydrodipicolinate reductase"/>
    <property type="match status" value="1"/>
</dbReference>
<reference evidence="17" key="1">
    <citation type="submission" date="2014-02" db="EMBL/GenBank/DDBJ databases">
        <title>Expanding our view of genomic diversity in Candidatus Accumulibacter clades.</title>
        <authorList>
            <person name="Skennerton C.T."/>
            <person name="Barr J.J."/>
            <person name="Slater F.R."/>
            <person name="Bond P.L."/>
            <person name="Tyson G.W."/>
        </authorList>
    </citation>
    <scope>NUCLEOTIDE SEQUENCE [LARGE SCALE GENOMIC DNA]</scope>
</reference>
<evidence type="ECO:0000256" key="3">
    <source>
        <dbReference type="ARBA" id="ARBA00022490"/>
    </source>
</evidence>
<keyword evidence="6 14" id="KW-0220">Diaminopimelate biosynthesis</keyword>
<feature type="binding site" evidence="14">
    <location>
        <begin position="166"/>
        <end position="167"/>
    </location>
    <ligand>
        <name>(S)-2,3,4,5-tetrahydrodipicolinate</name>
        <dbReference type="ChEBI" id="CHEBI:16845"/>
    </ligand>
</feature>
<sequence>MNALRIAIAGAGGRMGRMLVEATLKDAHATLAAAIDQPGAAVLGKDAGEMVGAPCGVAISSDSDAGIAQASCLIDFTRPEGTLQHLESCRRHGTAIVIGTTGFDAVGKKAIAAAAQDIPVVFAPNMSVGVNVVFKLLDVAARILNEGYDVEVVEAHHRQKVDAPSGTALRMGEVVAHALGRDLGDCAIYGRQGVTGERLPSTIGFATVRGGDIVGDHDVLFCGLGERVEIGHRASSRMPYALGSLRAAHFLSRVKHGLFDMQDVLGLR</sequence>
<comment type="caution">
    <text evidence="17">The sequence shown here is derived from an EMBL/GenBank/DDBJ whole genome shotgun (WGS) entry which is preliminary data.</text>
</comment>
<dbReference type="NCBIfam" id="TIGR00036">
    <property type="entry name" value="dapB"/>
    <property type="match status" value="1"/>
</dbReference>
<evidence type="ECO:0000256" key="9">
    <source>
        <dbReference type="ARBA" id="ARBA00023154"/>
    </source>
</evidence>
<evidence type="ECO:0000256" key="2">
    <source>
        <dbReference type="ARBA" id="ARBA00006642"/>
    </source>
</evidence>
<evidence type="ECO:0000256" key="10">
    <source>
        <dbReference type="ARBA" id="ARBA00037922"/>
    </source>
</evidence>
<evidence type="ECO:0000256" key="6">
    <source>
        <dbReference type="ARBA" id="ARBA00022915"/>
    </source>
</evidence>
<dbReference type="SUPFAM" id="SSF55347">
    <property type="entry name" value="Glyceraldehyde-3-phosphate dehydrogenase-like, C-terminal domain"/>
    <property type="match status" value="1"/>
</dbReference>
<evidence type="ECO:0000256" key="11">
    <source>
        <dbReference type="ARBA" id="ARBA00038983"/>
    </source>
</evidence>
<name>A0A011RGY5_ACCRE</name>
<evidence type="ECO:0000256" key="12">
    <source>
        <dbReference type="ARBA" id="ARBA00049080"/>
    </source>
</evidence>
<dbReference type="Gene3D" id="3.40.50.720">
    <property type="entry name" value="NAD(P)-binding Rossmann-like Domain"/>
    <property type="match status" value="1"/>
</dbReference>
<dbReference type="InterPro" id="IPR036291">
    <property type="entry name" value="NAD(P)-bd_dom_sf"/>
</dbReference>
<comment type="caution">
    <text evidence="14">Lacks conserved residue(s) required for the propagation of feature annotation.</text>
</comment>
<comment type="subcellular location">
    <subcellularLocation>
        <location evidence="1 14">Cytoplasm</location>
    </subcellularLocation>
</comment>
<dbReference type="PANTHER" id="PTHR20836:SF0">
    <property type="entry name" value="4-HYDROXY-TETRAHYDRODIPICOLINATE REDUCTASE 1, CHLOROPLASTIC-RELATED"/>
    <property type="match status" value="1"/>
</dbReference>
<keyword evidence="4 14" id="KW-0028">Amino-acid biosynthesis</keyword>
<dbReference type="PANTHER" id="PTHR20836">
    <property type="entry name" value="DIHYDRODIPICOLINATE REDUCTASE"/>
    <property type="match status" value="1"/>
</dbReference>
<evidence type="ECO:0000313" key="18">
    <source>
        <dbReference type="Proteomes" id="UP000022141"/>
    </source>
</evidence>
<evidence type="ECO:0000259" key="15">
    <source>
        <dbReference type="Pfam" id="PF01113"/>
    </source>
</evidence>
<keyword evidence="7 14" id="KW-0560">Oxidoreductase</keyword>
<dbReference type="PROSITE" id="PS01298">
    <property type="entry name" value="DAPB"/>
    <property type="match status" value="1"/>
</dbReference>
<protein>
    <recommendedName>
        <fullName evidence="11 14">4-hydroxy-tetrahydrodipicolinate reductase</fullName>
        <shortName evidence="14">HTPA reductase</shortName>
        <ecNumber evidence="11 14">1.17.1.8</ecNumber>
    </recommendedName>
</protein>
<dbReference type="InterPro" id="IPR022663">
    <property type="entry name" value="DapB_C"/>
</dbReference>
<feature type="domain" description="Dihydrodipicolinate reductase C-terminal" evidence="16">
    <location>
        <begin position="129"/>
        <end position="265"/>
    </location>
</feature>
<dbReference type="CDD" id="cd02274">
    <property type="entry name" value="DHDPR_N"/>
    <property type="match status" value="1"/>
</dbReference>
<dbReference type="eggNOG" id="COG0289">
    <property type="taxonomic scope" value="Bacteria"/>
</dbReference>
<dbReference type="Proteomes" id="UP000022141">
    <property type="component" value="Unassembled WGS sequence"/>
</dbReference>
<accession>A0A011RGY5</accession>
<keyword evidence="8 14" id="KW-0520">NAD</keyword>
<dbReference type="InterPro" id="IPR023940">
    <property type="entry name" value="DHDPR_bac"/>
</dbReference>
<dbReference type="HAMAP" id="MF_00102">
    <property type="entry name" value="DapB"/>
    <property type="match status" value="1"/>
</dbReference>
<feature type="active site" description="Proton donor/acceptor" evidence="14">
    <location>
        <position position="156"/>
    </location>
</feature>
<feature type="binding site" evidence="14">
    <location>
        <begin position="10"/>
        <end position="15"/>
    </location>
    <ligand>
        <name>NAD(+)</name>
        <dbReference type="ChEBI" id="CHEBI:57540"/>
    </ligand>
</feature>
<dbReference type="GO" id="GO:0019877">
    <property type="term" value="P:diaminopimelate biosynthetic process"/>
    <property type="evidence" value="ECO:0007669"/>
    <property type="project" value="UniProtKB-UniRule"/>
</dbReference>
<comment type="similarity">
    <text evidence="2 14">Belongs to the DapB family.</text>
</comment>
<dbReference type="GO" id="GO:0008839">
    <property type="term" value="F:4-hydroxy-tetrahydrodipicolinate reductase"/>
    <property type="evidence" value="ECO:0007669"/>
    <property type="project" value="UniProtKB-UniRule"/>
</dbReference>
<dbReference type="GO" id="GO:0005829">
    <property type="term" value="C:cytosol"/>
    <property type="evidence" value="ECO:0007669"/>
    <property type="project" value="TreeGrafter"/>
</dbReference>
<dbReference type="GO" id="GO:0016726">
    <property type="term" value="F:oxidoreductase activity, acting on CH or CH2 groups, NAD or NADP as acceptor"/>
    <property type="evidence" value="ECO:0007669"/>
    <property type="project" value="UniProtKB-UniRule"/>
</dbReference>
<dbReference type="UniPathway" id="UPA00034">
    <property type="reaction ID" value="UER00018"/>
</dbReference>
<evidence type="ECO:0000256" key="8">
    <source>
        <dbReference type="ARBA" id="ARBA00023027"/>
    </source>
</evidence>
<feature type="binding site" evidence="14">
    <location>
        <position position="36"/>
    </location>
    <ligand>
        <name>NAD(+)</name>
        <dbReference type="ChEBI" id="CHEBI:57540"/>
    </ligand>
</feature>
<comment type="subunit">
    <text evidence="14">Homotetramer.</text>
</comment>
<dbReference type="AlphaFoldDB" id="A0A011RGY5"/>
<evidence type="ECO:0000256" key="13">
    <source>
        <dbReference type="ARBA" id="ARBA00049396"/>
    </source>
</evidence>
<dbReference type="InterPro" id="IPR022664">
    <property type="entry name" value="DapB_N_CS"/>
</dbReference>
<evidence type="ECO:0000256" key="4">
    <source>
        <dbReference type="ARBA" id="ARBA00022605"/>
    </source>
</evidence>
<keyword evidence="18" id="KW-1185">Reference proteome</keyword>
<feature type="binding site" evidence="14">
    <location>
        <begin position="123"/>
        <end position="126"/>
    </location>
    <ligand>
        <name>NAD(+)</name>
        <dbReference type="ChEBI" id="CHEBI:57540"/>
    </ligand>
</feature>
<feature type="binding site" evidence="14">
    <location>
        <position position="157"/>
    </location>
    <ligand>
        <name>(S)-2,3,4,5-tetrahydrodipicolinate</name>
        <dbReference type="ChEBI" id="CHEBI:16845"/>
    </ligand>
</feature>
<feature type="domain" description="Dihydrodipicolinate reductase N-terminal" evidence="15">
    <location>
        <begin position="5"/>
        <end position="126"/>
    </location>
</feature>
<keyword evidence="5 14" id="KW-0521">NADP</keyword>
<dbReference type="FunFam" id="3.40.50.720:FF:000048">
    <property type="entry name" value="4-hydroxy-tetrahydrodipicolinate reductase"/>
    <property type="match status" value="1"/>
</dbReference>
<dbReference type="Gene3D" id="3.30.360.10">
    <property type="entry name" value="Dihydrodipicolinate Reductase, domain 2"/>
    <property type="match status" value="1"/>
</dbReference>
<evidence type="ECO:0000256" key="7">
    <source>
        <dbReference type="ARBA" id="ARBA00023002"/>
    </source>
</evidence>
<dbReference type="PIRSF" id="PIRSF000161">
    <property type="entry name" value="DHPR"/>
    <property type="match status" value="1"/>
</dbReference>
<gene>
    <name evidence="14 17" type="primary">dapB</name>
    <name evidence="17" type="ORF">AW11_00824</name>
</gene>
<keyword evidence="3 14" id="KW-0963">Cytoplasm</keyword>
<evidence type="ECO:0000259" key="16">
    <source>
        <dbReference type="Pfam" id="PF05173"/>
    </source>
</evidence>
<dbReference type="Pfam" id="PF05173">
    <property type="entry name" value="DapB_C"/>
    <property type="match status" value="1"/>
</dbReference>
<comment type="pathway">
    <text evidence="10 14">Amino-acid biosynthesis; L-lysine biosynthesis via DAP pathway; (S)-tetrahydrodipicolinate from L-aspartate: step 4/4.</text>
</comment>
<keyword evidence="9 14" id="KW-0457">Lysine biosynthesis</keyword>
<comment type="catalytic activity">
    <reaction evidence="13 14">
        <text>(S)-2,3,4,5-tetrahydrodipicolinate + NAD(+) + H2O = (2S,4S)-4-hydroxy-2,3,4,5-tetrahydrodipicolinate + NADH + H(+)</text>
        <dbReference type="Rhea" id="RHEA:35323"/>
        <dbReference type="ChEBI" id="CHEBI:15377"/>
        <dbReference type="ChEBI" id="CHEBI:15378"/>
        <dbReference type="ChEBI" id="CHEBI:16845"/>
        <dbReference type="ChEBI" id="CHEBI:57540"/>
        <dbReference type="ChEBI" id="CHEBI:57945"/>
        <dbReference type="ChEBI" id="CHEBI:67139"/>
        <dbReference type="EC" id="1.17.1.8"/>
    </reaction>
</comment>
<comment type="function">
    <text evidence="14">Catalyzes the conversion of 4-hydroxy-tetrahydrodipicolinate (HTPA) to tetrahydrodipicolinate.</text>
</comment>
<organism evidence="17 18">
    <name type="scientific">Accumulibacter regalis</name>
    <dbReference type="NCBI Taxonomy" id="522306"/>
    <lineage>
        <taxon>Bacteria</taxon>
        <taxon>Pseudomonadati</taxon>
        <taxon>Pseudomonadota</taxon>
        <taxon>Betaproteobacteria</taxon>
        <taxon>Candidatus Accumulibacter</taxon>
    </lineage>
</organism>
<proteinExistence type="inferred from homology"/>
<dbReference type="GO" id="GO:0050661">
    <property type="term" value="F:NADP binding"/>
    <property type="evidence" value="ECO:0007669"/>
    <property type="project" value="UniProtKB-UniRule"/>
</dbReference>
<comment type="catalytic activity">
    <reaction evidence="12 14">
        <text>(S)-2,3,4,5-tetrahydrodipicolinate + NADP(+) + H2O = (2S,4S)-4-hydroxy-2,3,4,5-tetrahydrodipicolinate + NADPH + H(+)</text>
        <dbReference type="Rhea" id="RHEA:35331"/>
        <dbReference type="ChEBI" id="CHEBI:15377"/>
        <dbReference type="ChEBI" id="CHEBI:15378"/>
        <dbReference type="ChEBI" id="CHEBI:16845"/>
        <dbReference type="ChEBI" id="CHEBI:57783"/>
        <dbReference type="ChEBI" id="CHEBI:58349"/>
        <dbReference type="ChEBI" id="CHEBI:67139"/>
        <dbReference type="EC" id="1.17.1.8"/>
    </reaction>
</comment>
<dbReference type="Pfam" id="PF01113">
    <property type="entry name" value="DapB_N"/>
    <property type="match status" value="1"/>
</dbReference>
<dbReference type="SUPFAM" id="SSF51735">
    <property type="entry name" value="NAD(P)-binding Rossmann-fold domains"/>
    <property type="match status" value="1"/>
</dbReference>
<evidence type="ECO:0000256" key="14">
    <source>
        <dbReference type="HAMAP-Rule" id="MF_00102"/>
    </source>
</evidence>
<dbReference type="EMBL" id="JEMY01000006">
    <property type="protein sequence ID" value="EXI90469.1"/>
    <property type="molecule type" value="Genomic_DNA"/>
</dbReference>
<dbReference type="GO" id="GO:0009089">
    <property type="term" value="P:lysine biosynthetic process via diaminopimelate"/>
    <property type="evidence" value="ECO:0007669"/>
    <property type="project" value="UniProtKB-UniRule"/>
</dbReference>
<evidence type="ECO:0000313" key="17">
    <source>
        <dbReference type="EMBL" id="EXI90469.1"/>
    </source>
</evidence>
<dbReference type="EC" id="1.17.1.8" evidence="11 14"/>
<dbReference type="GO" id="GO:0051287">
    <property type="term" value="F:NAD binding"/>
    <property type="evidence" value="ECO:0007669"/>
    <property type="project" value="UniProtKB-UniRule"/>
</dbReference>